<dbReference type="PROSITE" id="PS51470">
    <property type="entry name" value="FG_GAP"/>
    <property type="match status" value="5"/>
</dbReference>
<dbReference type="InterPro" id="IPR048286">
    <property type="entry name" value="Integrin_alpha_Ig-like_3"/>
</dbReference>
<dbReference type="Gene3D" id="2.60.40.1460">
    <property type="entry name" value="Integrin domains. Chain A, domain 2"/>
    <property type="match status" value="1"/>
</dbReference>
<keyword evidence="4" id="KW-0479">Metal-binding</keyword>
<feature type="domain" description="Integrin alpha first immunoglubulin-like" evidence="17">
    <location>
        <begin position="426"/>
        <end position="579"/>
    </location>
</feature>
<keyword evidence="8 16" id="KW-0130">Cell adhesion</keyword>
<comment type="similarity">
    <text evidence="2 16">Belongs to the integrin alpha chain family.</text>
</comment>
<reference evidence="20" key="1">
    <citation type="submission" date="2025-08" db="UniProtKB">
        <authorList>
            <consortium name="Ensembl"/>
        </authorList>
    </citation>
    <scope>IDENTIFICATION</scope>
</reference>
<dbReference type="PRINTS" id="PR01185">
    <property type="entry name" value="INTEGRINA"/>
</dbReference>
<dbReference type="Pfam" id="PF01839">
    <property type="entry name" value="FG-GAP"/>
    <property type="match status" value="2"/>
</dbReference>
<dbReference type="InterPro" id="IPR000413">
    <property type="entry name" value="Integrin_alpha"/>
</dbReference>
<evidence type="ECO:0000256" key="2">
    <source>
        <dbReference type="ARBA" id="ARBA00008054"/>
    </source>
</evidence>
<evidence type="ECO:0000256" key="6">
    <source>
        <dbReference type="ARBA" id="ARBA00022737"/>
    </source>
</evidence>
<organism evidence="20 21">
    <name type="scientific">Dicentrarchus labrax</name>
    <name type="common">European seabass</name>
    <name type="synonym">Morone labrax</name>
    <dbReference type="NCBI Taxonomy" id="13489"/>
    <lineage>
        <taxon>Eukaryota</taxon>
        <taxon>Metazoa</taxon>
        <taxon>Chordata</taxon>
        <taxon>Craniata</taxon>
        <taxon>Vertebrata</taxon>
        <taxon>Euteleostomi</taxon>
        <taxon>Actinopterygii</taxon>
        <taxon>Neopterygii</taxon>
        <taxon>Teleostei</taxon>
        <taxon>Neoteleostei</taxon>
        <taxon>Acanthomorphata</taxon>
        <taxon>Eupercaria</taxon>
        <taxon>Moronidae</taxon>
        <taxon>Dicentrarchus</taxon>
    </lineage>
</organism>
<feature type="transmembrane region" description="Helical" evidence="16">
    <location>
        <begin position="902"/>
        <end position="926"/>
    </location>
</feature>
<dbReference type="InterPro" id="IPR013519">
    <property type="entry name" value="Int_alpha_beta-p"/>
</dbReference>
<dbReference type="GO" id="GO:0005178">
    <property type="term" value="F:integrin binding"/>
    <property type="evidence" value="ECO:0007669"/>
    <property type="project" value="TreeGrafter"/>
</dbReference>
<dbReference type="InterPro" id="IPR013649">
    <property type="entry name" value="Integrin_alpha_Ig-like_1"/>
</dbReference>
<evidence type="ECO:0000313" key="21">
    <source>
        <dbReference type="Proteomes" id="UP000694389"/>
    </source>
</evidence>
<dbReference type="InterPro" id="IPR032695">
    <property type="entry name" value="Integrin_dom_sf"/>
</dbReference>
<dbReference type="Gene3D" id="2.60.40.1510">
    <property type="entry name" value="ntegrin, alpha v. Chain A, domain 3"/>
    <property type="match status" value="1"/>
</dbReference>
<dbReference type="Gene3D" id="1.20.5.930">
    <property type="entry name" value="Bicelle-embedded integrin alpha(iib) transmembrane segment"/>
    <property type="match status" value="1"/>
</dbReference>
<dbReference type="GeneTree" id="ENSGT00940000158061"/>
<dbReference type="InterPro" id="IPR048285">
    <property type="entry name" value="Integrin_alpha_Ig-like_2"/>
</dbReference>
<keyword evidence="14" id="KW-0325">Glycoprotein</keyword>
<feature type="repeat" description="FG-GAP" evidence="15">
    <location>
        <begin position="12"/>
        <end position="72"/>
    </location>
</feature>
<dbReference type="SMART" id="SM00191">
    <property type="entry name" value="Int_alpha"/>
    <property type="match status" value="4"/>
</dbReference>
<dbReference type="Gene3D" id="2.60.40.1530">
    <property type="entry name" value="ntegrin, alpha v. Chain A, domain 4"/>
    <property type="match status" value="1"/>
</dbReference>
<dbReference type="GO" id="GO:0046872">
    <property type="term" value="F:metal ion binding"/>
    <property type="evidence" value="ECO:0007669"/>
    <property type="project" value="UniProtKB-KW"/>
</dbReference>
<dbReference type="Proteomes" id="UP000694389">
    <property type="component" value="Unassembled WGS sequence"/>
</dbReference>
<keyword evidence="21" id="KW-1185">Reference proteome</keyword>
<evidence type="ECO:0000313" key="20">
    <source>
        <dbReference type="Ensembl" id="ENSDLAP00005030155.2"/>
    </source>
</evidence>
<comment type="caution">
    <text evidence="16">Lacks conserved residue(s) required for the propagation of feature annotation.</text>
</comment>
<evidence type="ECO:0000256" key="7">
    <source>
        <dbReference type="ARBA" id="ARBA00022837"/>
    </source>
</evidence>
<evidence type="ECO:0000256" key="4">
    <source>
        <dbReference type="ARBA" id="ARBA00022723"/>
    </source>
</evidence>
<reference evidence="20" key="2">
    <citation type="submission" date="2025-09" db="UniProtKB">
        <authorList>
            <consortium name="Ensembl"/>
        </authorList>
    </citation>
    <scope>IDENTIFICATION</scope>
</reference>
<evidence type="ECO:0000256" key="5">
    <source>
        <dbReference type="ARBA" id="ARBA00022729"/>
    </source>
</evidence>
<dbReference type="InterPro" id="IPR028994">
    <property type="entry name" value="Integrin_alpha_N"/>
</dbReference>
<dbReference type="Gene3D" id="2.130.10.130">
    <property type="entry name" value="Integrin alpha, N-terminal"/>
    <property type="match status" value="1"/>
</dbReference>
<dbReference type="GO" id="GO:0098609">
    <property type="term" value="P:cell-cell adhesion"/>
    <property type="evidence" value="ECO:0007669"/>
    <property type="project" value="TreeGrafter"/>
</dbReference>
<evidence type="ECO:0000259" key="17">
    <source>
        <dbReference type="Pfam" id="PF08441"/>
    </source>
</evidence>
<evidence type="ECO:0000259" key="19">
    <source>
        <dbReference type="Pfam" id="PF20806"/>
    </source>
</evidence>
<evidence type="ECO:0000256" key="12">
    <source>
        <dbReference type="ARBA" id="ARBA00023157"/>
    </source>
</evidence>
<dbReference type="GO" id="GO:0009897">
    <property type="term" value="C:external side of plasma membrane"/>
    <property type="evidence" value="ECO:0007669"/>
    <property type="project" value="TreeGrafter"/>
</dbReference>
<proteinExistence type="inferred from homology"/>
<dbReference type="FunFam" id="2.60.40.1510:FF:000001">
    <property type="entry name" value="Integrin alpha V"/>
    <property type="match status" value="1"/>
</dbReference>
<dbReference type="GO" id="GO:0007160">
    <property type="term" value="P:cell-matrix adhesion"/>
    <property type="evidence" value="ECO:0007669"/>
    <property type="project" value="TreeGrafter"/>
</dbReference>
<dbReference type="InterPro" id="IPR018184">
    <property type="entry name" value="Integrin_alpha_C_CS"/>
</dbReference>
<dbReference type="PANTHER" id="PTHR23220:SF3">
    <property type="entry name" value="INTEGRIN ALPHA-5"/>
    <property type="match status" value="1"/>
</dbReference>
<keyword evidence="3 16" id="KW-0812">Transmembrane</keyword>
<feature type="domain" description="Integrin alpha third immunoglobulin-like" evidence="19">
    <location>
        <begin position="850"/>
        <end position="894"/>
    </location>
</feature>
<evidence type="ECO:0000256" key="8">
    <source>
        <dbReference type="ARBA" id="ARBA00022889"/>
    </source>
</evidence>
<dbReference type="AlphaFoldDB" id="A0A8C4F7W8"/>
<feature type="domain" description="Integrin alpha third immunoglobulin-like" evidence="19">
    <location>
        <begin position="722"/>
        <end position="818"/>
    </location>
</feature>
<feature type="repeat" description="FG-GAP" evidence="15">
    <location>
        <begin position="88"/>
        <end position="149"/>
    </location>
</feature>
<dbReference type="GO" id="GO:0008305">
    <property type="term" value="C:integrin complex"/>
    <property type="evidence" value="ECO:0007669"/>
    <property type="project" value="InterPro"/>
</dbReference>
<comment type="subcellular location">
    <subcellularLocation>
        <location evidence="1 16">Membrane</location>
        <topology evidence="1 16">Single-pass type I membrane protein</topology>
    </subcellularLocation>
</comment>
<dbReference type="FunFam" id="2.60.40.1460:FF:000001">
    <property type="entry name" value="Integrin, alpha V"/>
    <property type="match status" value="1"/>
</dbReference>
<evidence type="ECO:0000256" key="1">
    <source>
        <dbReference type="ARBA" id="ARBA00004479"/>
    </source>
</evidence>
<keyword evidence="11 16" id="KW-0472">Membrane</keyword>
<feature type="repeat" description="FG-GAP" evidence="15">
    <location>
        <begin position="315"/>
        <end position="374"/>
    </location>
</feature>
<feature type="transmembrane region" description="Helical" evidence="16">
    <location>
        <begin position="833"/>
        <end position="851"/>
    </location>
</feature>
<keyword evidence="5" id="KW-0732">Signal</keyword>
<keyword evidence="9 16" id="KW-1133">Transmembrane helix</keyword>
<dbReference type="PROSITE" id="PS00242">
    <property type="entry name" value="INTEGRIN_ALPHA"/>
    <property type="match status" value="1"/>
</dbReference>
<dbReference type="InterPro" id="IPR013517">
    <property type="entry name" value="FG-GAP"/>
</dbReference>
<feature type="domain" description="Integrin alpha second immunoglobulin-like" evidence="18">
    <location>
        <begin position="580"/>
        <end position="716"/>
    </location>
</feature>
<keyword evidence="6" id="KW-0677">Repeat</keyword>
<dbReference type="Pfam" id="PF20806">
    <property type="entry name" value="Integrin_A_Ig_3"/>
    <property type="match status" value="2"/>
</dbReference>
<dbReference type="Pfam" id="PF20805">
    <property type="entry name" value="Integrin_A_Ig_2"/>
    <property type="match status" value="1"/>
</dbReference>
<evidence type="ECO:0000256" key="11">
    <source>
        <dbReference type="ARBA" id="ARBA00023136"/>
    </source>
</evidence>
<dbReference type="FunFam" id="1.20.5.930:FF:000001">
    <property type="entry name" value="Integrin subunit alpha V"/>
    <property type="match status" value="1"/>
</dbReference>
<evidence type="ECO:0000256" key="13">
    <source>
        <dbReference type="ARBA" id="ARBA00023170"/>
    </source>
</evidence>
<gene>
    <name evidence="20" type="primary">itga5</name>
</gene>
<keyword evidence="13 16" id="KW-0675">Receptor</keyword>
<keyword evidence="7" id="KW-0106">Calcium</keyword>
<feature type="repeat" description="FG-GAP" evidence="15">
    <location>
        <begin position="378"/>
        <end position="441"/>
    </location>
</feature>
<accession>A0A8C4F7W8</accession>
<protein>
    <submittedName>
        <fullName evidence="20">Integrin, alpha 5 (fibronectin receptor, alpha polypeptide)</fullName>
    </submittedName>
</protein>
<dbReference type="SUPFAM" id="SSF69179">
    <property type="entry name" value="Integrin domains"/>
    <property type="match status" value="3"/>
</dbReference>
<evidence type="ECO:0000259" key="18">
    <source>
        <dbReference type="Pfam" id="PF20805"/>
    </source>
</evidence>
<dbReference type="GO" id="GO:0007229">
    <property type="term" value="P:integrin-mediated signaling pathway"/>
    <property type="evidence" value="ECO:0007669"/>
    <property type="project" value="UniProtKB-KW"/>
</dbReference>
<evidence type="ECO:0000256" key="10">
    <source>
        <dbReference type="ARBA" id="ARBA00023037"/>
    </source>
</evidence>
<dbReference type="Pfam" id="PF08441">
    <property type="entry name" value="Integrin_A_Ig_1"/>
    <property type="match status" value="1"/>
</dbReference>
<keyword evidence="12" id="KW-1015">Disulfide bond</keyword>
<evidence type="ECO:0000256" key="16">
    <source>
        <dbReference type="RuleBase" id="RU003762"/>
    </source>
</evidence>
<dbReference type="GO" id="GO:0033627">
    <property type="term" value="P:cell adhesion mediated by integrin"/>
    <property type="evidence" value="ECO:0007669"/>
    <property type="project" value="TreeGrafter"/>
</dbReference>
<feature type="repeat" description="FG-GAP" evidence="15">
    <location>
        <begin position="250"/>
        <end position="314"/>
    </location>
</feature>
<keyword evidence="10 16" id="KW-0401">Integrin</keyword>
<evidence type="ECO:0000256" key="9">
    <source>
        <dbReference type="ARBA" id="ARBA00022989"/>
    </source>
</evidence>
<name>A0A8C4F7W8_DICLA</name>
<dbReference type="GO" id="GO:0001525">
    <property type="term" value="P:angiogenesis"/>
    <property type="evidence" value="ECO:0007669"/>
    <property type="project" value="TreeGrafter"/>
</dbReference>
<dbReference type="SUPFAM" id="SSF69318">
    <property type="entry name" value="Integrin alpha N-terminal domain"/>
    <property type="match status" value="1"/>
</dbReference>
<evidence type="ECO:0000256" key="14">
    <source>
        <dbReference type="ARBA" id="ARBA00023180"/>
    </source>
</evidence>
<dbReference type="Ensembl" id="ENSDLAT00005032200.2">
    <property type="protein sequence ID" value="ENSDLAP00005030155.2"/>
    <property type="gene ID" value="ENSDLAG00005012699.2"/>
</dbReference>
<evidence type="ECO:0000256" key="15">
    <source>
        <dbReference type="PROSITE-ProRule" id="PRU00803"/>
    </source>
</evidence>
<evidence type="ECO:0000256" key="3">
    <source>
        <dbReference type="ARBA" id="ARBA00022692"/>
    </source>
</evidence>
<dbReference type="PANTHER" id="PTHR23220">
    <property type="entry name" value="INTEGRIN ALPHA"/>
    <property type="match status" value="1"/>
</dbReference>
<sequence length="954" mass="106411">MLSRGGKKNTLLFEFLTYHGPKGSYFGYAVDFYLADSSSVVIGAPKANTRQVNVKEGGSVFYCPWGLSQSDCHTIEFDNEGDRTVLLNNTEHQVDFKSHQWFGATVRSHGDTILACAPLYSWRTEKDTPLSDATGTCYLSAHNFTKFVEYAPCRTGYCQGGFSADFTTDGKVVLGGPGSYFWQGQVISAAKEDIIKAYYPGYFIQSVESQIQTRQVQAKHDDSYQGYSVAVGEFSGDQVEGKSINFHWPKSWKHFYLQMGSYFGYAVATTDINSDGMADLLVGAPMFMVRGSDGRLEEMGRVYVYLQRGPLSLELLLPHLTGTQVFGRFGSTITPLGDLNQDGFNDVAISCPFGGEDQQGLVYIYNGYSEGLREKPSQVITGQWAAGTVPASFGFALRGAKDLDMNGYPDLIVGAFGVDKAVLYRSRPIVNASATLTVYPTMINPEEKNCMITNGNNKHLSCHECSFVRVLRVPDFQVEVQLDSHKHKQKGAVKRALFLDSQQPLLQRSVTVRHGERVCNHTKIYLKDEKDFRDKLSSIYVALNFSLDPKAAADSHGLRPILNYQSANVVEQKAQILLDCGEDNICVPDLKLVVQGNRKEVYLGDDNSLTLTFNARNEGEGGAYEAELYVVLPPEADYSGISLTQLTCSYDTENQTRYLSCDLGNPMKSGTSLWAGLRFTVPRLKDAHKTVQFELQIRSKNENNSHSEVVPYKLEVVVQADVILQGVSRPDKVFFPPANWRVTKSYGVEQDVGPAVEHIYELVNNGPSRISHTLLELRCPLSVQGHTLLYPLEFSTEGPINCTSDKHMNHLHLKVSVSHLLIRKESHSLCRHLVYNCWIACILNLVLFLFFQSAYKQYVLECLARYSVEKMPYAILPRHAPSGHKKVVTPVVWNKPDIENSVPLWIIILAILAGLLLLALLIYVLYKFGFFKRSLPYGTAMEKAQLKPQAASEA</sequence>